<gene>
    <name evidence="2" type="ORF">BQ4739_LOCUS2426</name>
</gene>
<organism evidence="2 3">
    <name type="scientific">Tetradesmus obliquus</name>
    <name type="common">Green alga</name>
    <name type="synonym">Acutodesmus obliquus</name>
    <dbReference type="NCBI Taxonomy" id="3088"/>
    <lineage>
        <taxon>Eukaryota</taxon>
        <taxon>Viridiplantae</taxon>
        <taxon>Chlorophyta</taxon>
        <taxon>core chlorophytes</taxon>
        <taxon>Chlorophyceae</taxon>
        <taxon>CS clade</taxon>
        <taxon>Sphaeropleales</taxon>
        <taxon>Scenedesmaceae</taxon>
        <taxon>Tetradesmus</taxon>
    </lineage>
</organism>
<dbReference type="Proteomes" id="UP000256970">
    <property type="component" value="Unassembled WGS sequence"/>
</dbReference>
<accession>A0A383V8G0</accession>
<proteinExistence type="predicted"/>
<name>A0A383V8G0_TETOB</name>
<feature type="compositionally biased region" description="Low complexity" evidence="1">
    <location>
        <begin position="14"/>
        <end position="32"/>
    </location>
</feature>
<evidence type="ECO:0000313" key="3">
    <source>
        <dbReference type="Proteomes" id="UP000256970"/>
    </source>
</evidence>
<keyword evidence="3" id="KW-1185">Reference proteome</keyword>
<feature type="region of interest" description="Disordered" evidence="1">
    <location>
        <begin position="1"/>
        <end position="32"/>
    </location>
</feature>
<evidence type="ECO:0000256" key="1">
    <source>
        <dbReference type="SAM" id="MobiDB-lite"/>
    </source>
</evidence>
<protein>
    <submittedName>
        <fullName evidence="2">Uncharacterized protein</fullName>
    </submittedName>
</protein>
<sequence>MSDANPAKPLQQHASSSRRLQQDDSSTSSSSSAAAVCPVTGAKAIPGCAGTPPPQFTCELVDCMPDKVCAMYTCGGKCVPLCVTPDTAETCPPGVATVPCPYNPCIATTCKTGTVCVPRRCGKCTAECREIDNPAKPSPSPEPEDPAKFCIGDSLVNCLVDPCSTKNCTGNRYCASEYCGGCNAACLPRKPRCRNGKQRRPCMGTASRCILAKFGWGRLCVPDQCNDCAAVGVGPCKPGQFVNPELVACRDCPLGFACAGGSNTTVTAPPAPCNGGKFADVRGLAQCKQCAAGTTTPAKPANQGYSKCIPV</sequence>
<dbReference type="AlphaFoldDB" id="A0A383V8G0"/>
<dbReference type="EMBL" id="FNXT01000182">
    <property type="protein sequence ID" value="SZX61865.1"/>
    <property type="molecule type" value="Genomic_DNA"/>
</dbReference>
<evidence type="ECO:0000313" key="2">
    <source>
        <dbReference type="EMBL" id="SZX61865.1"/>
    </source>
</evidence>
<reference evidence="2 3" key="1">
    <citation type="submission" date="2016-10" db="EMBL/GenBank/DDBJ databases">
        <authorList>
            <person name="Cai Z."/>
        </authorList>
    </citation>
    <scope>NUCLEOTIDE SEQUENCE [LARGE SCALE GENOMIC DNA]</scope>
</reference>